<dbReference type="STRING" id="374847.Kcr_0405"/>
<dbReference type="PANTHER" id="PTHR11461:SF211">
    <property type="entry name" value="GH10112P-RELATED"/>
    <property type="match status" value="1"/>
</dbReference>
<dbReference type="GO" id="GO:0005615">
    <property type="term" value="C:extracellular space"/>
    <property type="evidence" value="ECO:0000318"/>
    <property type="project" value="GO_Central"/>
</dbReference>
<dbReference type="SUPFAM" id="SSF56574">
    <property type="entry name" value="Serpins"/>
    <property type="match status" value="1"/>
</dbReference>
<dbReference type="Pfam" id="PF00079">
    <property type="entry name" value="Serpin"/>
    <property type="match status" value="1"/>
</dbReference>
<evidence type="ECO:0000313" key="3">
    <source>
        <dbReference type="EMBL" id="ACB07161.1"/>
    </source>
</evidence>
<dbReference type="AlphaFoldDB" id="B1L3Y2"/>
<dbReference type="Gene3D" id="2.30.39.10">
    <property type="entry name" value="Alpha-1-antitrypsin, domain 1"/>
    <property type="match status" value="1"/>
</dbReference>
<dbReference type="Proteomes" id="UP000001686">
    <property type="component" value="Chromosome"/>
</dbReference>
<name>B1L3Y2_KORCO</name>
<reference evidence="3 4" key="1">
    <citation type="journal article" date="2008" name="Proc. Natl. Acad. Sci. U.S.A.">
        <title>A korarchaeal genome reveals new insights into the evolution of the Archaea.</title>
        <authorList>
            <person name="Elkins J.G."/>
            <person name="Podar M."/>
            <person name="Graham D.E."/>
            <person name="Makarova K.S."/>
            <person name="Wolf Y."/>
            <person name="Randau L."/>
            <person name="Hedlund B.P."/>
            <person name="Brochier-Armanet C."/>
            <person name="Kunin V."/>
            <person name="Anderson I."/>
            <person name="Lapidus A."/>
            <person name="Goltsman E."/>
            <person name="Barry K."/>
            <person name="Koonin E.V."/>
            <person name="Hugenholtz P."/>
            <person name="Kyrpides N."/>
            <person name="Wanner G."/>
            <person name="Richardson P."/>
            <person name="Keller M."/>
            <person name="Stetter K.O."/>
        </authorList>
    </citation>
    <scope>NUCLEOTIDE SEQUENCE [LARGE SCALE GENOMIC DNA]</scope>
    <source>
        <strain evidence="4">OPF8</strain>
    </source>
</reference>
<feature type="domain" description="Serpin" evidence="2">
    <location>
        <begin position="83"/>
        <end position="435"/>
    </location>
</feature>
<dbReference type="HOGENOM" id="CLU_023330_0_3_2"/>
<dbReference type="InterPro" id="IPR036186">
    <property type="entry name" value="Serpin_sf"/>
</dbReference>
<evidence type="ECO:0000256" key="1">
    <source>
        <dbReference type="RuleBase" id="RU000411"/>
    </source>
</evidence>
<dbReference type="InterPro" id="IPR000215">
    <property type="entry name" value="Serpin_fam"/>
</dbReference>
<dbReference type="CDD" id="cd19589">
    <property type="entry name" value="serpin_tengpin-like"/>
    <property type="match status" value="1"/>
</dbReference>
<sequence>MERSIDFFHVETSVPLIKFGAHRRKWEPLYRCVGRSPGERLSRNSIKFLAALLLLIMGALVLYERKPGFVVASPLDSYTDFSMDLTSRIGLGERNTAISPYSVYIALLMLTEGAGGDTKDELMRAMRISSLDEARNWFNASIERFTGVERGARAEVADSVWVKEGFPVSEKYLEVVRKYYLAEVLSFRDPADAVPRINGWIFNRTNGLIDKVVDELDPRAVVVLVNTIYFKANWTIPFERVEKGDFHSPDGIETADYLRGRVKANYLDAGDYVALALSYSGTDVKFVVLMPKGDLKGFLGGMGREKLLEIFEKLFNSSESDIDLSLPKFDIDSGPLDLESVLVSMGMKKIFIPGEADLSPMVEGSEELCVDKVLHRARVKVDLYGTEAAAATAVIIRLTAMPSQEISVKIDRPFAFFLVDPENKAILFAGSFVHP</sequence>
<proteinExistence type="inferred from homology"/>
<dbReference type="InterPro" id="IPR042178">
    <property type="entry name" value="Serpin_sf_1"/>
</dbReference>
<protein>
    <submittedName>
        <fullName evidence="3">Proteinase inhibitor I4 serpin</fullName>
    </submittedName>
</protein>
<dbReference type="SMART" id="SM00093">
    <property type="entry name" value="SERPIN"/>
    <property type="match status" value="1"/>
</dbReference>
<gene>
    <name evidence="3" type="ordered locus">Kcr_0405</name>
</gene>
<dbReference type="GO" id="GO:0004867">
    <property type="term" value="F:serine-type endopeptidase inhibitor activity"/>
    <property type="evidence" value="ECO:0007669"/>
    <property type="project" value="InterPro"/>
</dbReference>
<dbReference type="PhylomeDB" id="B1L3Y2"/>
<dbReference type="InParanoid" id="B1L3Y2"/>
<comment type="similarity">
    <text evidence="1">Belongs to the serpin family.</text>
</comment>
<dbReference type="PANTHER" id="PTHR11461">
    <property type="entry name" value="SERINE PROTEASE INHIBITOR, SERPIN"/>
    <property type="match status" value="1"/>
</dbReference>
<evidence type="ECO:0000259" key="2">
    <source>
        <dbReference type="SMART" id="SM00093"/>
    </source>
</evidence>
<dbReference type="EMBL" id="CP000968">
    <property type="protein sequence ID" value="ACB07161.1"/>
    <property type="molecule type" value="Genomic_DNA"/>
</dbReference>
<dbReference type="InterPro" id="IPR042185">
    <property type="entry name" value="Serpin_sf_2"/>
</dbReference>
<keyword evidence="4" id="KW-1185">Reference proteome</keyword>
<organism evidence="3 4">
    <name type="scientific">Korarchaeum cryptofilum (strain OPF8)</name>
    <dbReference type="NCBI Taxonomy" id="374847"/>
    <lineage>
        <taxon>Archaea</taxon>
        <taxon>Thermoproteota</taxon>
        <taxon>Candidatus Korarchaeia</taxon>
        <taxon>Candidatus Korarchaeales</taxon>
        <taxon>Candidatus Korarchaeaceae</taxon>
        <taxon>Candidatus Korarchaeum</taxon>
    </lineage>
</organism>
<accession>B1L3Y2</accession>
<dbReference type="eggNOG" id="arCOG04933">
    <property type="taxonomic scope" value="Archaea"/>
</dbReference>
<dbReference type="Gene3D" id="3.30.497.10">
    <property type="entry name" value="Antithrombin, subunit I, domain 2"/>
    <property type="match status" value="1"/>
</dbReference>
<dbReference type="InterPro" id="IPR023796">
    <property type="entry name" value="Serpin_dom"/>
</dbReference>
<evidence type="ECO:0000313" key="4">
    <source>
        <dbReference type="Proteomes" id="UP000001686"/>
    </source>
</evidence>
<dbReference type="KEGG" id="kcr:Kcr_0405"/>
<dbReference type="EnsemblBacteria" id="ACB07161">
    <property type="protein sequence ID" value="ACB07161"/>
    <property type="gene ID" value="Kcr_0405"/>
</dbReference>